<dbReference type="InterPro" id="IPR018165">
    <property type="entry name" value="Ala-tRNA-synth_IIc_core"/>
</dbReference>
<name>A0A5R9F6Q9_9BACL</name>
<comment type="caution">
    <text evidence="7">The sequence shown here is derived from an EMBL/GenBank/DDBJ whole genome shotgun (WGS) entry which is preliminary data.</text>
</comment>
<reference evidence="7 8" key="1">
    <citation type="submission" date="2019-04" db="EMBL/GenBank/DDBJ databases">
        <title>Bacillus caeni sp. nov., a bacterium isolated from mangrove sediment.</title>
        <authorList>
            <person name="Huang H."/>
            <person name="Mo K."/>
            <person name="Hu Y."/>
        </authorList>
    </citation>
    <scope>NUCLEOTIDE SEQUENCE [LARGE SCALE GENOMIC DNA]</scope>
    <source>
        <strain evidence="7 8">HB172195</strain>
    </source>
</reference>
<dbReference type="Proteomes" id="UP000308230">
    <property type="component" value="Unassembled WGS sequence"/>
</dbReference>
<dbReference type="FunFam" id="2.40.30.130:FF:000010">
    <property type="entry name" value="Alanine--tRNA ligase"/>
    <property type="match status" value="1"/>
</dbReference>
<evidence type="ECO:0000313" key="7">
    <source>
        <dbReference type="EMBL" id="TLS36513.1"/>
    </source>
</evidence>
<dbReference type="InterPro" id="IPR051335">
    <property type="entry name" value="Alanyl-tRNA_Editing_Enzymes"/>
</dbReference>
<dbReference type="Gene3D" id="2.40.30.130">
    <property type="match status" value="1"/>
</dbReference>
<dbReference type="OrthoDB" id="9812949at2"/>
<evidence type="ECO:0000313" key="8">
    <source>
        <dbReference type="Proteomes" id="UP000308230"/>
    </source>
</evidence>
<keyword evidence="3" id="KW-0963">Cytoplasm</keyword>
<evidence type="ECO:0000256" key="3">
    <source>
        <dbReference type="ARBA" id="ARBA00022490"/>
    </source>
</evidence>
<dbReference type="PANTHER" id="PTHR43462">
    <property type="entry name" value="ALANYL-TRNA EDITING PROTEIN"/>
    <property type="match status" value="1"/>
</dbReference>
<dbReference type="InterPro" id="IPR012947">
    <property type="entry name" value="tRNA_SAD"/>
</dbReference>
<dbReference type="RefSeq" id="WP_138127548.1">
    <property type="nucleotide sequence ID" value="NZ_SWLG01000010.1"/>
</dbReference>
<dbReference type="GO" id="GO:0002161">
    <property type="term" value="F:aminoacyl-tRNA deacylase activity"/>
    <property type="evidence" value="ECO:0007669"/>
    <property type="project" value="UniProtKB-ARBA"/>
</dbReference>
<comment type="subcellular location">
    <subcellularLocation>
        <location evidence="2">Cytoplasm</location>
    </subcellularLocation>
</comment>
<dbReference type="InterPro" id="IPR018164">
    <property type="entry name" value="Ala-tRNA-synth_IIc_N"/>
</dbReference>
<dbReference type="Pfam" id="PF01411">
    <property type="entry name" value="tRNA-synt_2c"/>
    <property type="match status" value="1"/>
</dbReference>
<dbReference type="GO" id="GO:0004813">
    <property type="term" value="F:alanine-tRNA ligase activity"/>
    <property type="evidence" value="ECO:0007669"/>
    <property type="project" value="InterPro"/>
</dbReference>
<dbReference type="InterPro" id="IPR009000">
    <property type="entry name" value="Transl_B-barrel_sf"/>
</dbReference>
<dbReference type="GO" id="GO:0003676">
    <property type="term" value="F:nucleic acid binding"/>
    <property type="evidence" value="ECO:0007669"/>
    <property type="project" value="InterPro"/>
</dbReference>
<dbReference type="SUPFAM" id="SSF55186">
    <property type="entry name" value="ThrRS/AlaRS common domain"/>
    <property type="match status" value="1"/>
</dbReference>
<dbReference type="GO" id="GO:0005524">
    <property type="term" value="F:ATP binding"/>
    <property type="evidence" value="ECO:0007669"/>
    <property type="project" value="InterPro"/>
</dbReference>
<dbReference type="AlphaFoldDB" id="A0A5R9F6Q9"/>
<evidence type="ECO:0000256" key="1">
    <source>
        <dbReference type="ARBA" id="ARBA00001947"/>
    </source>
</evidence>
<gene>
    <name evidence="7" type="ORF">FCL54_14970</name>
</gene>
<evidence type="ECO:0000256" key="2">
    <source>
        <dbReference type="ARBA" id="ARBA00004496"/>
    </source>
</evidence>
<dbReference type="Pfam" id="PF07973">
    <property type="entry name" value="tRNA_SAD"/>
    <property type="match status" value="1"/>
</dbReference>
<sequence length="238" mass="26574">MAAELFLEDSYLKECNANIVEVEGNKVKLDQTVFYPTGGGQEHDTGFLVQNGREYEVSKVKKEKGDIVHYVKDPEGLEEGEVTAVIDWNRRYSLMKHHSLLHVLASVFNKEYGSLCTGNQIYPDRARIDLTEIHSLEKEDLDRIVEQANNEIHANHPISSRVLPREEAEQISGAIKTVVNLIPAFVKDIRLVKIGEIDEQACGGTHIGETKEIEGVVLDKVKNKGKGVTRLEVRATAG</sequence>
<protein>
    <submittedName>
        <fullName evidence="7">Alanyl-tRNA editing protein</fullName>
    </submittedName>
</protein>
<keyword evidence="4" id="KW-0479">Metal-binding</keyword>
<evidence type="ECO:0000256" key="4">
    <source>
        <dbReference type="ARBA" id="ARBA00022723"/>
    </source>
</evidence>
<keyword evidence="5" id="KW-0862">Zinc</keyword>
<dbReference type="GO" id="GO:0005737">
    <property type="term" value="C:cytoplasm"/>
    <property type="evidence" value="ECO:0007669"/>
    <property type="project" value="UniProtKB-SubCell"/>
</dbReference>
<dbReference type="SMART" id="SM00863">
    <property type="entry name" value="tRNA_SAD"/>
    <property type="match status" value="1"/>
</dbReference>
<dbReference type="PANTHER" id="PTHR43462:SF1">
    <property type="entry name" value="ALANYL-TRNA EDITING PROTEIN AARSD1"/>
    <property type="match status" value="1"/>
</dbReference>
<organism evidence="7 8">
    <name type="scientific">Exobacillus caeni</name>
    <dbReference type="NCBI Taxonomy" id="2574798"/>
    <lineage>
        <taxon>Bacteria</taxon>
        <taxon>Bacillati</taxon>
        <taxon>Bacillota</taxon>
        <taxon>Bacilli</taxon>
        <taxon>Bacillales</taxon>
        <taxon>Guptibacillaceae</taxon>
        <taxon>Exobacillus</taxon>
    </lineage>
</organism>
<evidence type="ECO:0000259" key="6">
    <source>
        <dbReference type="PROSITE" id="PS50860"/>
    </source>
</evidence>
<dbReference type="Gene3D" id="3.30.980.10">
    <property type="entry name" value="Threonyl-trna Synthetase, Chain A, domain 2"/>
    <property type="match status" value="1"/>
</dbReference>
<dbReference type="PROSITE" id="PS50860">
    <property type="entry name" value="AA_TRNA_LIGASE_II_ALA"/>
    <property type="match status" value="1"/>
</dbReference>
<feature type="domain" description="Alanyl-transfer RNA synthetases family profile" evidence="6">
    <location>
        <begin position="1"/>
        <end position="238"/>
    </location>
</feature>
<proteinExistence type="predicted"/>
<keyword evidence="8" id="KW-1185">Reference proteome</keyword>
<accession>A0A5R9F6Q9</accession>
<dbReference type="InterPro" id="IPR018163">
    <property type="entry name" value="Thr/Ala-tRNA-synth_IIc_edit"/>
</dbReference>
<evidence type="ECO:0000256" key="5">
    <source>
        <dbReference type="ARBA" id="ARBA00022833"/>
    </source>
</evidence>
<comment type="cofactor">
    <cofactor evidence="1">
        <name>Zn(2+)</name>
        <dbReference type="ChEBI" id="CHEBI:29105"/>
    </cofactor>
</comment>
<dbReference type="GO" id="GO:0046872">
    <property type="term" value="F:metal ion binding"/>
    <property type="evidence" value="ECO:0007669"/>
    <property type="project" value="UniProtKB-KW"/>
</dbReference>
<dbReference type="SUPFAM" id="SSF50447">
    <property type="entry name" value="Translation proteins"/>
    <property type="match status" value="1"/>
</dbReference>
<dbReference type="EMBL" id="SWLG01000010">
    <property type="protein sequence ID" value="TLS36513.1"/>
    <property type="molecule type" value="Genomic_DNA"/>
</dbReference>
<dbReference type="GO" id="GO:0006419">
    <property type="term" value="P:alanyl-tRNA aminoacylation"/>
    <property type="evidence" value="ECO:0007669"/>
    <property type="project" value="InterPro"/>
</dbReference>